<feature type="region of interest" description="Disordered" evidence="1">
    <location>
        <begin position="58"/>
        <end position="93"/>
    </location>
</feature>
<proteinExistence type="predicted"/>
<evidence type="ECO:0000313" key="2">
    <source>
        <dbReference type="EMBL" id="CAK9045923.1"/>
    </source>
</evidence>
<name>A0ABP0M415_9DINO</name>
<reference evidence="2 3" key="1">
    <citation type="submission" date="2024-02" db="EMBL/GenBank/DDBJ databases">
        <authorList>
            <person name="Chen Y."/>
            <person name="Shah S."/>
            <person name="Dougan E. K."/>
            <person name="Thang M."/>
            <person name="Chan C."/>
        </authorList>
    </citation>
    <scope>NUCLEOTIDE SEQUENCE [LARGE SCALE GENOMIC DNA]</scope>
</reference>
<evidence type="ECO:0000256" key="1">
    <source>
        <dbReference type="SAM" id="MobiDB-lite"/>
    </source>
</evidence>
<gene>
    <name evidence="2" type="ORF">SCF082_LOCUS25916</name>
</gene>
<accession>A0ABP0M415</accession>
<organism evidence="2 3">
    <name type="scientific">Durusdinium trenchii</name>
    <dbReference type="NCBI Taxonomy" id="1381693"/>
    <lineage>
        <taxon>Eukaryota</taxon>
        <taxon>Sar</taxon>
        <taxon>Alveolata</taxon>
        <taxon>Dinophyceae</taxon>
        <taxon>Suessiales</taxon>
        <taxon>Symbiodiniaceae</taxon>
        <taxon>Durusdinium</taxon>
    </lineage>
</organism>
<feature type="compositionally biased region" description="Basic and acidic residues" evidence="1">
    <location>
        <begin position="73"/>
        <end position="86"/>
    </location>
</feature>
<dbReference type="Proteomes" id="UP001642464">
    <property type="component" value="Unassembled WGS sequence"/>
</dbReference>
<keyword evidence="3" id="KW-1185">Reference proteome</keyword>
<evidence type="ECO:0000313" key="3">
    <source>
        <dbReference type="Proteomes" id="UP001642464"/>
    </source>
</evidence>
<sequence>MASAPLLDKKKARKLLLQRLAHGAGHSKASIFYGADEYLAELQKKYERDHEIAALKLAQPDEGDPHAPSSMAKSKEKILSVEKNDQNRTQMAE</sequence>
<dbReference type="EMBL" id="CAXAMM010019535">
    <property type="protein sequence ID" value="CAK9045923.1"/>
    <property type="molecule type" value="Genomic_DNA"/>
</dbReference>
<comment type="caution">
    <text evidence="2">The sequence shown here is derived from an EMBL/GenBank/DDBJ whole genome shotgun (WGS) entry which is preliminary data.</text>
</comment>
<protein>
    <submittedName>
        <fullName evidence="2">Uncharacterized protein</fullName>
    </submittedName>
</protein>